<evidence type="ECO:0000313" key="5">
    <source>
        <dbReference type="Proteomes" id="UP000605846"/>
    </source>
</evidence>
<dbReference type="PANTHER" id="PTHR22847:SF637">
    <property type="entry name" value="WD REPEAT DOMAIN 5B"/>
    <property type="match status" value="1"/>
</dbReference>
<dbReference type="Pfam" id="PF00400">
    <property type="entry name" value="WD40"/>
    <property type="match status" value="1"/>
</dbReference>
<evidence type="ECO:0000313" key="4">
    <source>
        <dbReference type="EMBL" id="KAF7730101.1"/>
    </source>
</evidence>
<keyword evidence="2" id="KW-0677">Repeat</keyword>
<dbReference type="PANTHER" id="PTHR22847">
    <property type="entry name" value="WD40 REPEAT PROTEIN"/>
    <property type="match status" value="1"/>
</dbReference>
<accession>A0A8H7BXN4</accession>
<protein>
    <submittedName>
        <fullName evidence="4">Uncharacterized protein</fullName>
    </submittedName>
</protein>
<keyword evidence="1" id="KW-0853">WD repeat</keyword>
<dbReference type="OrthoDB" id="5588835at2759"/>
<evidence type="ECO:0000256" key="2">
    <source>
        <dbReference type="ARBA" id="ARBA00022737"/>
    </source>
</evidence>
<dbReference type="Gene3D" id="2.130.10.10">
    <property type="entry name" value="YVTN repeat-like/Quinoprotein amine dehydrogenase"/>
    <property type="match status" value="3"/>
</dbReference>
<proteinExistence type="predicted"/>
<feature type="compositionally biased region" description="Basic residues" evidence="3">
    <location>
        <begin position="82"/>
        <end position="115"/>
    </location>
</feature>
<sequence>MTMSEACGVPADNDASELKDDAKATRKLRKKKLLPNDEVSDIEEAPPPPPTPPREDYDAVDDVDTDDLLEDADKVPPLRTVLKNKGRRGTKTSYKHKRRQQQQQQRAKKEKKKEKKVPVYDPEQVKQLSSIYPDDYWHFHADQDYCMIDAINEDNPLTLVPSNIEDQGAITGMTLSTDGTLLATFSNIGSIKIWDVEDDFRPLRKLRDTKEPHIDEFYCGKFVSSLMVAGGKLKDRHRWSAVDEDSHILPCPIKIFDLETTSIVSKLEGHAEEILCIKSLTFKEKNYYISTSQDGYIIKWHMEEDWTTLVQSTRMEDGITCMAFTVSFVPNTGNKYFLAACDGHLRIFDFEDAQLLQTFEDIYSSYCDCGKFVNWLDEATYFSEEMKDEIVVDEDYAWFISRGAEMCDISDGVSSIPNTCTLHKLSYPNQLGGQFKLEQVKKYQHEDYHSNSWLVKITSNGRYLLAPTIYGQVFVFNMLTGQATAVLKDHEDIEVRDTLFHPYRSLLFTSGDDGCVKVYTYKYLTNNMAEHDLVDVCM</sequence>
<dbReference type="SUPFAM" id="SSF50978">
    <property type="entry name" value="WD40 repeat-like"/>
    <property type="match status" value="1"/>
</dbReference>
<dbReference type="InterPro" id="IPR015943">
    <property type="entry name" value="WD40/YVTN_repeat-like_dom_sf"/>
</dbReference>
<comment type="caution">
    <text evidence="4">The sequence shown here is derived from an EMBL/GenBank/DDBJ whole genome shotgun (WGS) entry which is preliminary data.</text>
</comment>
<reference evidence="4" key="1">
    <citation type="submission" date="2020-01" db="EMBL/GenBank/DDBJ databases">
        <title>Genome Sequencing of Three Apophysomyces-Like Fungal Strains Confirms a Novel Fungal Genus in the Mucoromycota with divergent Burkholderia-like Endosymbiotic Bacteria.</title>
        <authorList>
            <person name="Stajich J.E."/>
            <person name="Macias A.M."/>
            <person name="Carter-House D."/>
            <person name="Lovett B."/>
            <person name="Kasson L.R."/>
            <person name="Berry K."/>
            <person name="Grigoriev I."/>
            <person name="Chang Y."/>
            <person name="Spatafora J."/>
            <person name="Kasson M.T."/>
        </authorList>
    </citation>
    <scope>NUCLEOTIDE SEQUENCE</scope>
    <source>
        <strain evidence="4">NRRL A-21654</strain>
    </source>
</reference>
<dbReference type="InterPro" id="IPR036322">
    <property type="entry name" value="WD40_repeat_dom_sf"/>
</dbReference>
<gene>
    <name evidence="4" type="ORF">EC973_003047</name>
</gene>
<organism evidence="4 5">
    <name type="scientific">Apophysomyces ossiformis</name>
    <dbReference type="NCBI Taxonomy" id="679940"/>
    <lineage>
        <taxon>Eukaryota</taxon>
        <taxon>Fungi</taxon>
        <taxon>Fungi incertae sedis</taxon>
        <taxon>Mucoromycota</taxon>
        <taxon>Mucoromycotina</taxon>
        <taxon>Mucoromycetes</taxon>
        <taxon>Mucorales</taxon>
        <taxon>Mucorineae</taxon>
        <taxon>Mucoraceae</taxon>
        <taxon>Apophysomyces</taxon>
    </lineage>
</organism>
<dbReference type="Proteomes" id="UP000605846">
    <property type="component" value="Unassembled WGS sequence"/>
</dbReference>
<keyword evidence="5" id="KW-1185">Reference proteome</keyword>
<dbReference type="EMBL" id="JABAYA010000019">
    <property type="protein sequence ID" value="KAF7730101.1"/>
    <property type="molecule type" value="Genomic_DNA"/>
</dbReference>
<feature type="compositionally biased region" description="Acidic residues" evidence="3">
    <location>
        <begin position="58"/>
        <end position="70"/>
    </location>
</feature>
<dbReference type="GO" id="GO:1990234">
    <property type="term" value="C:transferase complex"/>
    <property type="evidence" value="ECO:0007669"/>
    <property type="project" value="UniProtKB-ARBA"/>
</dbReference>
<evidence type="ECO:0000256" key="3">
    <source>
        <dbReference type="SAM" id="MobiDB-lite"/>
    </source>
</evidence>
<evidence type="ECO:0000256" key="1">
    <source>
        <dbReference type="ARBA" id="ARBA00022574"/>
    </source>
</evidence>
<name>A0A8H7BXN4_9FUNG</name>
<dbReference type="InterPro" id="IPR001680">
    <property type="entry name" value="WD40_rpt"/>
</dbReference>
<dbReference type="AlphaFoldDB" id="A0A8H7BXN4"/>
<dbReference type="SMART" id="SM00320">
    <property type="entry name" value="WD40"/>
    <property type="match status" value="4"/>
</dbReference>
<feature type="region of interest" description="Disordered" evidence="3">
    <location>
        <begin position="1"/>
        <end position="118"/>
    </location>
</feature>